<dbReference type="Pfam" id="PF00248">
    <property type="entry name" value="Aldo_ket_red"/>
    <property type="match status" value="1"/>
</dbReference>
<dbReference type="PRINTS" id="PR00069">
    <property type="entry name" value="ALDKETRDTASE"/>
</dbReference>
<evidence type="ECO:0000259" key="1">
    <source>
        <dbReference type="Pfam" id="PF00248"/>
    </source>
</evidence>
<gene>
    <name evidence="2" type="ORF">LCGC14_0303930</name>
</gene>
<dbReference type="PANTHER" id="PTHR42686:SF1">
    <property type="entry name" value="GH17980P-RELATED"/>
    <property type="match status" value="1"/>
</dbReference>
<protein>
    <recommendedName>
        <fullName evidence="1">NADP-dependent oxidoreductase domain-containing protein</fullName>
    </recommendedName>
</protein>
<feature type="domain" description="NADP-dependent oxidoreductase" evidence="1">
    <location>
        <begin position="39"/>
        <end position="318"/>
    </location>
</feature>
<comment type="caution">
    <text evidence="2">The sequence shown here is derived from an EMBL/GenBank/DDBJ whole genome shotgun (WGS) entry which is preliminary data.</text>
</comment>
<dbReference type="InterPro" id="IPR023210">
    <property type="entry name" value="NADP_OxRdtase_dom"/>
</dbReference>
<proteinExistence type="predicted"/>
<accession>A0A0F9WVL4</accession>
<evidence type="ECO:0000313" key="2">
    <source>
        <dbReference type="EMBL" id="KKN82978.1"/>
    </source>
</evidence>
<dbReference type="Gene3D" id="3.20.20.100">
    <property type="entry name" value="NADP-dependent oxidoreductase domain"/>
    <property type="match status" value="1"/>
</dbReference>
<dbReference type="SUPFAM" id="SSF51430">
    <property type="entry name" value="NAD(P)-linked oxidoreductase"/>
    <property type="match status" value="1"/>
</dbReference>
<dbReference type="InterPro" id="IPR036812">
    <property type="entry name" value="NAD(P)_OxRdtase_dom_sf"/>
</dbReference>
<name>A0A0F9WVL4_9ZZZZ</name>
<dbReference type="GO" id="GO:0016491">
    <property type="term" value="F:oxidoreductase activity"/>
    <property type="evidence" value="ECO:0007669"/>
    <property type="project" value="InterPro"/>
</dbReference>
<dbReference type="PANTHER" id="PTHR42686">
    <property type="entry name" value="GH17980P-RELATED"/>
    <property type="match status" value="1"/>
</dbReference>
<dbReference type="GO" id="GO:0005829">
    <property type="term" value="C:cytosol"/>
    <property type="evidence" value="ECO:0007669"/>
    <property type="project" value="TreeGrafter"/>
</dbReference>
<dbReference type="AlphaFoldDB" id="A0A0F9WVL4"/>
<dbReference type="InterPro" id="IPR020471">
    <property type="entry name" value="AKR"/>
</dbReference>
<organism evidence="2">
    <name type="scientific">marine sediment metagenome</name>
    <dbReference type="NCBI Taxonomy" id="412755"/>
    <lineage>
        <taxon>unclassified sequences</taxon>
        <taxon>metagenomes</taxon>
        <taxon>ecological metagenomes</taxon>
    </lineage>
</organism>
<reference evidence="2" key="1">
    <citation type="journal article" date="2015" name="Nature">
        <title>Complex archaea that bridge the gap between prokaryotes and eukaryotes.</title>
        <authorList>
            <person name="Spang A."/>
            <person name="Saw J.H."/>
            <person name="Jorgensen S.L."/>
            <person name="Zaremba-Niedzwiedzka K."/>
            <person name="Martijn J."/>
            <person name="Lind A.E."/>
            <person name="van Eijk R."/>
            <person name="Schleper C."/>
            <person name="Guy L."/>
            <person name="Ettema T.J."/>
        </authorList>
    </citation>
    <scope>NUCLEOTIDE SEQUENCE</scope>
</reference>
<sequence>MTSETTHSGSAQMAYTTLGRTGLRVSVLGLGGGGHSRLGLSTGGDEANAEAVVRRGLELGINFIDTAESYGTQSAIGRALKDVRRDEIVLSTKKWAGKVGEFLTPRQMAEGVEQSLRELGTDYLDIFHMHGLQMGEYDYVVGEIVPELQAMQQAGKIRFLGVTEMFNADSSHEMLSRAVGEGCWDVIMVGLNMLNPSAGRDVLPAAAEAGVGTLVMFAVRNALSRPKRLAEVVDQLIDEGKVDAASLDRTDPLGFVLVGGGADGGASSVVEAAYRYCRWRQGVDVVLTGTGDVDHLASNVESILRPALPDDILARLDDVFGQVDSVSGS</sequence>
<dbReference type="EMBL" id="LAZR01000192">
    <property type="protein sequence ID" value="KKN82978.1"/>
    <property type="molecule type" value="Genomic_DNA"/>
</dbReference>